<organism evidence="3 4">
    <name type="scientific">Escallonia herrerae</name>
    <dbReference type="NCBI Taxonomy" id="1293975"/>
    <lineage>
        <taxon>Eukaryota</taxon>
        <taxon>Viridiplantae</taxon>
        <taxon>Streptophyta</taxon>
        <taxon>Embryophyta</taxon>
        <taxon>Tracheophyta</taxon>
        <taxon>Spermatophyta</taxon>
        <taxon>Magnoliopsida</taxon>
        <taxon>eudicotyledons</taxon>
        <taxon>Gunneridae</taxon>
        <taxon>Pentapetalae</taxon>
        <taxon>asterids</taxon>
        <taxon>campanulids</taxon>
        <taxon>Escalloniales</taxon>
        <taxon>Escalloniaceae</taxon>
        <taxon>Escallonia</taxon>
    </lineage>
</organism>
<gene>
    <name evidence="3" type="ORF">RJ639_032944</name>
</gene>
<sequence>MPQCDLYDGSGDPGEHVYQFQTNMLLLQVSDVVMCRAFPTTLRKAAHAWFKSLLPRSIHSFAQLSDLFQKYFVNSQTRRKNSASLLNVVQERNESLSRIAFMRGLRPTTKFAFAVNKSPPGNMSGLLDKANKYIQAEEYLKTHKEHRGDNGQGQEKRAREDSPRGGRGSKCSRRDERRPKEMFDMKNLTPLNARPSQILHEIKDKEILERLDKMRSAPSQRDRNLWCHYHNDHGHTTDKCESLKRAIEALIKWGHLRGYVNRRSEKREATPLAGREEVRENMGVINTISGGIAAGGSSRQGQKAYVREVLTTVGPSTKKQKKEPTPTISFSDDDVGDTRTPHDDPLVVTLRVGNFDVKRILVDNGSSVEVLFYEAFQRMNIPSDRLRKIDTPLYGFSNHHVVCEGIIALPVTVGALRTKLS</sequence>
<dbReference type="Proteomes" id="UP001188597">
    <property type="component" value="Unassembled WGS sequence"/>
</dbReference>
<evidence type="ECO:0000313" key="3">
    <source>
        <dbReference type="EMBL" id="KAK3035416.1"/>
    </source>
</evidence>
<reference evidence="3" key="1">
    <citation type="submission" date="2022-12" db="EMBL/GenBank/DDBJ databases">
        <title>Draft genome assemblies for two species of Escallonia (Escalloniales).</title>
        <authorList>
            <person name="Chanderbali A."/>
            <person name="Dervinis C."/>
            <person name="Anghel I."/>
            <person name="Soltis D."/>
            <person name="Soltis P."/>
            <person name="Zapata F."/>
        </authorList>
    </citation>
    <scope>NUCLEOTIDE SEQUENCE</scope>
    <source>
        <strain evidence="3">UCBG64.0493</strain>
        <tissue evidence="3">Leaf</tissue>
    </source>
</reference>
<evidence type="ECO:0000256" key="1">
    <source>
        <dbReference type="SAM" id="MobiDB-lite"/>
    </source>
</evidence>
<dbReference type="EMBL" id="JAVXUP010000175">
    <property type="protein sequence ID" value="KAK3035416.1"/>
    <property type="molecule type" value="Genomic_DNA"/>
</dbReference>
<feature type="domain" description="Retrotransposon gag" evidence="2">
    <location>
        <begin position="37"/>
        <end position="97"/>
    </location>
</feature>
<evidence type="ECO:0000313" key="4">
    <source>
        <dbReference type="Proteomes" id="UP001188597"/>
    </source>
</evidence>
<protein>
    <recommendedName>
        <fullName evidence="2">Retrotransposon gag domain-containing protein</fullName>
    </recommendedName>
</protein>
<feature type="region of interest" description="Disordered" evidence="1">
    <location>
        <begin position="144"/>
        <end position="184"/>
    </location>
</feature>
<keyword evidence="4" id="KW-1185">Reference proteome</keyword>
<proteinExistence type="predicted"/>
<dbReference type="PANTHER" id="PTHR33223:SF10">
    <property type="entry name" value="AMINOTRANSFERASE-LIKE PLANT MOBILE DOMAIN-CONTAINING PROTEIN"/>
    <property type="match status" value="1"/>
</dbReference>
<feature type="compositionally biased region" description="Basic and acidic residues" evidence="1">
    <location>
        <begin position="144"/>
        <end position="164"/>
    </location>
</feature>
<dbReference type="PANTHER" id="PTHR33223">
    <property type="entry name" value="CCHC-TYPE DOMAIN-CONTAINING PROTEIN"/>
    <property type="match status" value="1"/>
</dbReference>
<dbReference type="Pfam" id="PF03732">
    <property type="entry name" value="Retrotrans_gag"/>
    <property type="match status" value="1"/>
</dbReference>
<name>A0AA89BKV7_9ASTE</name>
<dbReference type="InterPro" id="IPR005162">
    <property type="entry name" value="Retrotrans_gag_dom"/>
</dbReference>
<feature type="compositionally biased region" description="Basic and acidic residues" evidence="1">
    <location>
        <begin position="172"/>
        <end position="184"/>
    </location>
</feature>
<feature type="region of interest" description="Disordered" evidence="1">
    <location>
        <begin position="315"/>
        <end position="340"/>
    </location>
</feature>
<dbReference type="AlphaFoldDB" id="A0AA89BKV7"/>
<accession>A0AA89BKV7</accession>
<evidence type="ECO:0000259" key="2">
    <source>
        <dbReference type="Pfam" id="PF03732"/>
    </source>
</evidence>
<dbReference type="CDD" id="cd00303">
    <property type="entry name" value="retropepsin_like"/>
    <property type="match status" value="1"/>
</dbReference>
<comment type="caution">
    <text evidence="3">The sequence shown here is derived from an EMBL/GenBank/DDBJ whole genome shotgun (WGS) entry which is preliminary data.</text>
</comment>